<comment type="caution">
    <text evidence="1">The sequence shown here is derived from an EMBL/GenBank/DDBJ whole genome shotgun (WGS) entry which is preliminary data.</text>
</comment>
<dbReference type="AlphaFoldDB" id="A0A2C5YTY2"/>
<accession>A0A2C5YTY2</accession>
<proteinExistence type="predicted"/>
<protein>
    <submittedName>
        <fullName evidence="1">Uncharacterized protein</fullName>
    </submittedName>
</protein>
<reference evidence="1 2" key="1">
    <citation type="submission" date="2017-06" db="EMBL/GenBank/DDBJ databases">
        <title>Ant-infecting Ophiocordyceps genomes reveal a high diversity of potential behavioral manipulation genes and a possible major role for enterotoxins.</title>
        <authorList>
            <person name="De Bekker C."/>
            <person name="Evans H.C."/>
            <person name="Brachmann A."/>
            <person name="Hughes D.P."/>
        </authorList>
    </citation>
    <scope>NUCLEOTIDE SEQUENCE [LARGE SCALE GENOMIC DNA]</scope>
    <source>
        <strain evidence="1 2">1348a</strain>
    </source>
</reference>
<name>A0A2C5YTY2_9HYPO</name>
<gene>
    <name evidence="1" type="ORF">CDD82_454</name>
</gene>
<dbReference type="EMBL" id="NJEU01000110">
    <property type="protein sequence ID" value="PHH81568.1"/>
    <property type="molecule type" value="Genomic_DNA"/>
</dbReference>
<keyword evidence="2" id="KW-1185">Reference proteome</keyword>
<dbReference type="Proteomes" id="UP000224854">
    <property type="component" value="Unassembled WGS sequence"/>
</dbReference>
<organism evidence="1 2">
    <name type="scientific">Ophiocordyceps australis</name>
    <dbReference type="NCBI Taxonomy" id="1399860"/>
    <lineage>
        <taxon>Eukaryota</taxon>
        <taxon>Fungi</taxon>
        <taxon>Dikarya</taxon>
        <taxon>Ascomycota</taxon>
        <taxon>Pezizomycotina</taxon>
        <taxon>Sordariomycetes</taxon>
        <taxon>Hypocreomycetidae</taxon>
        <taxon>Hypocreales</taxon>
        <taxon>Ophiocordycipitaceae</taxon>
        <taxon>Ophiocordyceps</taxon>
    </lineage>
</organism>
<evidence type="ECO:0000313" key="2">
    <source>
        <dbReference type="Proteomes" id="UP000224854"/>
    </source>
</evidence>
<sequence length="304" mass="34992">MLRTERSGMYEMEYVSHKTPYVVAHSTILGAIRGWMLSPRHKNHARSPYIFEFETALYNQMIRRSLDGDEIWISLVLDWDAANLIRWALLPHFVNQPTEQLPKNLLQGFDRVGWMYRTPELNEYLSPQKRRARCDIEVSQALGPYLDAGSQGLAQRFPTFDLELRDLFCEASNFAASITPQQPQACEAALSRRIQPLLAASPQQQSGQLAPFQEAVKDIVCSQSQPMSSQVSEGQLLEELQRYINMPFDQICRMFPQLRLAMIQAIFDGLCTRLDPMRYRSRQRRHIIAPRPPSTDQPFLHAAP</sequence>
<evidence type="ECO:0000313" key="1">
    <source>
        <dbReference type="EMBL" id="PHH81568.1"/>
    </source>
</evidence>